<keyword evidence="1" id="KW-0812">Transmembrane</keyword>
<gene>
    <name evidence="2" type="ORF">DDE23_02800</name>
</gene>
<evidence type="ECO:0000313" key="2">
    <source>
        <dbReference type="EMBL" id="PVE49349.1"/>
    </source>
</evidence>
<dbReference type="AlphaFoldDB" id="A0A2T7UXR9"/>
<dbReference type="RefSeq" id="WP_107749853.1">
    <property type="nucleotide sequence ID" value="NZ_QBKF01000001.1"/>
</dbReference>
<accession>A0A2T7UXR9</accession>
<evidence type="ECO:0008006" key="4">
    <source>
        <dbReference type="Google" id="ProtNLM"/>
    </source>
</evidence>
<keyword evidence="1" id="KW-0472">Membrane</keyword>
<feature type="transmembrane region" description="Helical" evidence="1">
    <location>
        <begin position="35"/>
        <end position="54"/>
    </location>
</feature>
<organism evidence="2 3">
    <name type="scientific">Pararhodobacter aggregans</name>
    <dbReference type="NCBI Taxonomy" id="404875"/>
    <lineage>
        <taxon>Bacteria</taxon>
        <taxon>Pseudomonadati</taxon>
        <taxon>Pseudomonadota</taxon>
        <taxon>Alphaproteobacteria</taxon>
        <taxon>Rhodobacterales</taxon>
        <taxon>Paracoccaceae</taxon>
        <taxon>Pararhodobacter</taxon>
    </lineage>
</organism>
<name>A0A2T7UXR9_9RHOB</name>
<evidence type="ECO:0000313" key="3">
    <source>
        <dbReference type="Proteomes" id="UP000244810"/>
    </source>
</evidence>
<dbReference type="Proteomes" id="UP000244810">
    <property type="component" value="Unassembled WGS sequence"/>
</dbReference>
<sequence>MNRHHRRFERQLDRMGRSLPGVGGPLRGLAAPGRFWIRLPVAILLILGGFLGFLPVLGFWMIPMGLILLAVDLPGLRPRVAALLVRGRALWRRFRRR</sequence>
<reference evidence="2 3" key="1">
    <citation type="journal article" date="2011" name="Syst. Appl. Microbiol.">
        <title>Defluviimonas denitrificans gen. nov., sp. nov., and Pararhodobacter aggregans gen. nov., sp. nov., non-phototrophic Rhodobacteraceae from the biofilter of a marine aquaculture.</title>
        <authorList>
            <person name="Foesel B.U."/>
            <person name="Drake H.L."/>
            <person name="Schramm A."/>
        </authorList>
    </citation>
    <scope>NUCLEOTIDE SEQUENCE [LARGE SCALE GENOMIC DNA]</scope>
    <source>
        <strain evidence="2 3">D1-19</strain>
    </source>
</reference>
<comment type="caution">
    <text evidence="2">The sequence shown here is derived from an EMBL/GenBank/DDBJ whole genome shotgun (WGS) entry which is preliminary data.</text>
</comment>
<keyword evidence="1" id="KW-1133">Transmembrane helix</keyword>
<proteinExistence type="predicted"/>
<dbReference type="EMBL" id="QDDR01000001">
    <property type="protein sequence ID" value="PVE49349.1"/>
    <property type="molecule type" value="Genomic_DNA"/>
</dbReference>
<keyword evidence="3" id="KW-1185">Reference proteome</keyword>
<evidence type="ECO:0000256" key="1">
    <source>
        <dbReference type="SAM" id="Phobius"/>
    </source>
</evidence>
<dbReference type="OrthoDB" id="5959103at2"/>
<protein>
    <recommendedName>
        <fullName evidence="4">Tryptophan synthase subunit beta</fullName>
    </recommendedName>
</protein>